<dbReference type="PANTHER" id="PTHR31672">
    <property type="entry name" value="BNACNNG10540D PROTEIN"/>
    <property type="match status" value="1"/>
</dbReference>
<evidence type="ECO:0000259" key="1">
    <source>
        <dbReference type="PROSITE" id="PS50181"/>
    </source>
</evidence>
<name>A0A5N5FPG0_9ROSA</name>
<dbReference type="AlphaFoldDB" id="A0A5N5FPG0"/>
<reference evidence="2 3" key="1">
    <citation type="submission" date="2019-09" db="EMBL/GenBank/DDBJ databases">
        <authorList>
            <person name="Ou C."/>
        </authorList>
    </citation>
    <scope>NUCLEOTIDE SEQUENCE [LARGE SCALE GENOMIC DNA]</scope>
    <source>
        <strain evidence="2">S2</strain>
        <tissue evidence="2">Leaf</tissue>
    </source>
</reference>
<dbReference type="InterPro" id="IPR050796">
    <property type="entry name" value="SCF_F-box_component"/>
</dbReference>
<dbReference type="CDD" id="cd22157">
    <property type="entry name" value="F-box_AtFBW1-like"/>
    <property type="match status" value="1"/>
</dbReference>
<dbReference type="InterPro" id="IPR036047">
    <property type="entry name" value="F-box-like_dom_sf"/>
</dbReference>
<gene>
    <name evidence="2" type="ORF">D8674_004225</name>
</gene>
<organism evidence="2 3">
    <name type="scientific">Pyrus ussuriensis x Pyrus communis</name>
    <dbReference type="NCBI Taxonomy" id="2448454"/>
    <lineage>
        <taxon>Eukaryota</taxon>
        <taxon>Viridiplantae</taxon>
        <taxon>Streptophyta</taxon>
        <taxon>Embryophyta</taxon>
        <taxon>Tracheophyta</taxon>
        <taxon>Spermatophyta</taxon>
        <taxon>Magnoliopsida</taxon>
        <taxon>eudicotyledons</taxon>
        <taxon>Gunneridae</taxon>
        <taxon>Pentapetalae</taxon>
        <taxon>rosids</taxon>
        <taxon>fabids</taxon>
        <taxon>Rosales</taxon>
        <taxon>Rosaceae</taxon>
        <taxon>Amygdaloideae</taxon>
        <taxon>Maleae</taxon>
        <taxon>Pyrus</taxon>
    </lineage>
</organism>
<dbReference type="InterPro" id="IPR001810">
    <property type="entry name" value="F-box_dom"/>
</dbReference>
<dbReference type="Pfam" id="PF00646">
    <property type="entry name" value="F-box"/>
    <property type="match status" value="1"/>
</dbReference>
<feature type="domain" description="F-box" evidence="1">
    <location>
        <begin position="1"/>
        <end position="51"/>
    </location>
</feature>
<proteinExistence type="predicted"/>
<sequence length="324" mass="37198">MFKRRPLELFFEIFARLFGKSLLQLRCVCKSWNALISSPSFLNAHLDWNARKSACDYLLISTSNAKCLSLLCAETYVKCFDFELPRDVISSGFSVFGSSNGLVTYLILPKCLVCCTQFALTTLGFGFDIGENDYKVVTMRSGCGRRVSLKLRFTALVPLVSHHAYLQDKCACLNEDFSPGFYWILSFDLRSESFQMVMLPDRLVNTINMTSNAISIQVFEKSLSLFHLRQDAKDRYCNIFVVERDTWKLIRTILLPESREIAWLLGITTKDKVHHAARIENLQSRELVLYDPESQQIKETGIKLSFYGLSRYINAYWESLVLLS</sequence>
<dbReference type="PROSITE" id="PS50181">
    <property type="entry name" value="FBOX"/>
    <property type="match status" value="1"/>
</dbReference>
<accession>A0A5N5FPG0</accession>
<protein>
    <submittedName>
        <fullName evidence="2">F-box/kelch-repeat protein</fullName>
    </submittedName>
</protein>
<evidence type="ECO:0000313" key="2">
    <source>
        <dbReference type="EMBL" id="KAB2603220.1"/>
    </source>
</evidence>
<reference evidence="3" key="2">
    <citation type="submission" date="2019-10" db="EMBL/GenBank/DDBJ databases">
        <title>A de novo genome assembly of a pear dwarfing rootstock.</title>
        <authorList>
            <person name="Wang F."/>
            <person name="Wang J."/>
            <person name="Li S."/>
            <person name="Zhang Y."/>
            <person name="Fang M."/>
            <person name="Ma L."/>
            <person name="Zhao Y."/>
            <person name="Jiang S."/>
        </authorList>
    </citation>
    <scope>NUCLEOTIDE SEQUENCE [LARGE SCALE GENOMIC DNA]</scope>
</reference>
<comment type="caution">
    <text evidence="2">The sequence shown here is derived from an EMBL/GenBank/DDBJ whole genome shotgun (WGS) entry which is preliminary data.</text>
</comment>
<dbReference type="EMBL" id="SMOL01000695">
    <property type="protein sequence ID" value="KAB2603220.1"/>
    <property type="molecule type" value="Genomic_DNA"/>
</dbReference>
<dbReference type="PANTHER" id="PTHR31672:SF13">
    <property type="entry name" value="F-BOX PROTEIN CPR30-LIKE"/>
    <property type="match status" value="1"/>
</dbReference>
<reference evidence="2 3" key="3">
    <citation type="submission" date="2019-11" db="EMBL/GenBank/DDBJ databases">
        <title>A de novo genome assembly of a pear dwarfing rootstock.</title>
        <authorList>
            <person name="Wang F."/>
            <person name="Wang J."/>
            <person name="Li S."/>
            <person name="Zhang Y."/>
            <person name="Fang M."/>
            <person name="Ma L."/>
            <person name="Zhao Y."/>
            <person name="Jiang S."/>
        </authorList>
    </citation>
    <scope>NUCLEOTIDE SEQUENCE [LARGE SCALE GENOMIC DNA]</scope>
    <source>
        <strain evidence="2">S2</strain>
        <tissue evidence="2">Leaf</tissue>
    </source>
</reference>
<dbReference type="Proteomes" id="UP000327157">
    <property type="component" value="Chromosome 10"/>
</dbReference>
<dbReference type="OrthoDB" id="1166669at2759"/>
<keyword evidence="3" id="KW-1185">Reference proteome</keyword>
<dbReference type="Gene3D" id="1.20.1280.50">
    <property type="match status" value="1"/>
</dbReference>
<dbReference type="SUPFAM" id="SSF81383">
    <property type="entry name" value="F-box domain"/>
    <property type="match status" value="1"/>
</dbReference>
<dbReference type="SMART" id="SM00256">
    <property type="entry name" value="FBOX"/>
    <property type="match status" value="1"/>
</dbReference>
<evidence type="ECO:0000313" key="3">
    <source>
        <dbReference type="Proteomes" id="UP000327157"/>
    </source>
</evidence>